<dbReference type="PROSITE" id="PS51449">
    <property type="entry name" value="MTTASE_N"/>
    <property type="match status" value="1"/>
</dbReference>
<name>A0A1J5IZC5_9BACT</name>
<evidence type="ECO:0000256" key="1">
    <source>
        <dbReference type="ARBA" id="ARBA00022485"/>
    </source>
</evidence>
<dbReference type="Pfam" id="PF00919">
    <property type="entry name" value="UPF0004"/>
    <property type="match status" value="1"/>
</dbReference>
<evidence type="ECO:0000256" key="5">
    <source>
        <dbReference type="ARBA" id="ARBA00022723"/>
    </source>
</evidence>
<dbReference type="EC" id="2.8.4.4" evidence="8"/>
<dbReference type="SFLD" id="SFLDS00029">
    <property type="entry name" value="Radical_SAM"/>
    <property type="match status" value="1"/>
</dbReference>
<gene>
    <name evidence="8" type="primary">rimO</name>
    <name evidence="12" type="ORF">AUK40_04810</name>
</gene>
<comment type="cofactor">
    <cofactor evidence="8">
        <name>[4Fe-4S] cluster</name>
        <dbReference type="ChEBI" id="CHEBI:49883"/>
    </cofactor>
    <text evidence="8">Binds 2 [4Fe-4S] clusters. One cluster is coordinated with 3 cysteines and an exchangeable S-adenosyl-L-methionine.</text>
</comment>
<dbReference type="InterPro" id="IPR023404">
    <property type="entry name" value="rSAM_horseshoe"/>
</dbReference>
<dbReference type="Gene3D" id="3.80.30.20">
    <property type="entry name" value="tm_1862 like domain"/>
    <property type="match status" value="1"/>
</dbReference>
<evidence type="ECO:0000259" key="11">
    <source>
        <dbReference type="PROSITE" id="PS51918"/>
    </source>
</evidence>
<dbReference type="InterPro" id="IPR012340">
    <property type="entry name" value="NA-bd_OB-fold"/>
</dbReference>
<proteinExistence type="inferred from homology"/>
<feature type="binding site" evidence="8">
    <location>
        <position position="47"/>
    </location>
    <ligand>
        <name>[4Fe-4S] cluster</name>
        <dbReference type="ChEBI" id="CHEBI:49883"/>
        <label>1</label>
    </ligand>
</feature>
<dbReference type="GO" id="GO:0035599">
    <property type="term" value="F:aspartic acid methylthiotransferase activity"/>
    <property type="evidence" value="ECO:0007669"/>
    <property type="project" value="TreeGrafter"/>
</dbReference>
<dbReference type="GO" id="GO:0006400">
    <property type="term" value="P:tRNA modification"/>
    <property type="evidence" value="ECO:0007669"/>
    <property type="project" value="InterPro"/>
</dbReference>
<dbReference type="GO" id="GO:0051539">
    <property type="term" value="F:4 iron, 4 sulfur cluster binding"/>
    <property type="evidence" value="ECO:0007669"/>
    <property type="project" value="UniProtKB-UniRule"/>
</dbReference>
<comment type="subcellular location">
    <subcellularLocation>
        <location evidence="8">Cytoplasm</location>
    </subcellularLocation>
</comment>
<keyword evidence="7 8" id="KW-0411">Iron-sulfur</keyword>
<feature type="binding site" evidence="8">
    <location>
        <position position="135"/>
    </location>
    <ligand>
        <name>[4Fe-4S] cluster</name>
        <dbReference type="ChEBI" id="CHEBI:49883"/>
        <label>2</label>
        <note>4Fe-4S-S-AdoMet</note>
    </ligand>
</feature>
<protein>
    <recommendedName>
        <fullName evidence="8">Ribosomal protein uS12 methylthiotransferase RimO</fullName>
        <shortName evidence="8">uS12 MTTase</shortName>
        <shortName evidence="8">uS12 methylthiotransferase</shortName>
        <ecNumber evidence="8">2.8.4.4</ecNumber>
    </recommendedName>
    <alternativeName>
        <fullName evidence="8">Ribosomal protein uS12 (aspartate-C(3))-methylthiotransferase</fullName>
    </alternativeName>
    <alternativeName>
        <fullName evidence="8">Ribosome maturation factor RimO</fullName>
    </alternativeName>
</protein>
<dbReference type="GO" id="GO:0005829">
    <property type="term" value="C:cytosol"/>
    <property type="evidence" value="ECO:0007669"/>
    <property type="project" value="TreeGrafter"/>
</dbReference>
<evidence type="ECO:0000259" key="9">
    <source>
        <dbReference type="PROSITE" id="PS50926"/>
    </source>
</evidence>
<dbReference type="SUPFAM" id="SSF102114">
    <property type="entry name" value="Radical SAM enzymes"/>
    <property type="match status" value="1"/>
</dbReference>
<comment type="caution">
    <text evidence="12">The sequence shown here is derived from an EMBL/GenBank/DDBJ whole genome shotgun (WGS) entry which is preliminary data.</text>
</comment>
<dbReference type="AlphaFoldDB" id="A0A1J5IZC5"/>
<dbReference type="NCBIfam" id="TIGR01125">
    <property type="entry name" value="30S ribosomal protein S12 methylthiotransferase RimO"/>
    <property type="match status" value="1"/>
</dbReference>
<dbReference type="InterPro" id="IPR007197">
    <property type="entry name" value="rSAM"/>
</dbReference>
<keyword evidence="2 8" id="KW-0963">Cytoplasm</keyword>
<dbReference type="InterPro" id="IPR020612">
    <property type="entry name" value="Methylthiotransferase_CS"/>
</dbReference>
<evidence type="ECO:0000256" key="7">
    <source>
        <dbReference type="ARBA" id="ARBA00023014"/>
    </source>
</evidence>
<feature type="binding site" evidence="8">
    <location>
        <position position="142"/>
    </location>
    <ligand>
        <name>[4Fe-4S] cluster</name>
        <dbReference type="ChEBI" id="CHEBI:49883"/>
        <label>2</label>
        <note>4Fe-4S-S-AdoMet</note>
    </ligand>
</feature>
<dbReference type="InterPro" id="IPR058240">
    <property type="entry name" value="rSAM_sf"/>
</dbReference>
<dbReference type="Pfam" id="PF04055">
    <property type="entry name" value="Radical_SAM"/>
    <property type="match status" value="1"/>
</dbReference>
<sequence>MKSFFLLTLGCPKNYVDSETLSLALLKAGYRSEMKPGRADLLMVNTCGFLQSALEEAEGTIAKLGAIKQPGQRLIAFGCAIKRSLSLFSDQRLGIDERYDTWTEVAEALAPKVAKPGERIHTGLPYAYVKIADGCDEHCAFCAIPSIKGGFVSKPSDVIITEIGHLIEQGIQEIILIAQNTTAYGLDFRKTRQMVAVDTLDQLLDLICSSFPELPWLRIMYAYPDYISPRLIRVMVKYPSICHYIDIPLQHAAPRVLQSMGRPYNVDKTRNTIAAFRQAMPDLAIRTTFIVGYPGELEPDFSVLKRFVREVKFDSLGVFQYSREPGTAAAALPRQVRPDTKLRRYDELMGLQQSISHERNKSFVGKTIQVLVEEEVRQKKEFNFVGRSVYSAPDIDGVVYIQGAAQVGTFVDVHITSSDEYDLTGTIAV</sequence>
<keyword evidence="12" id="KW-0687">Ribonucleoprotein</keyword>
<keyword evidence="12" id="KW-0689">Ribosomal protein</keyword>
<evidence type="ECO:0000256" key="2">
    <source>
        <dbReference type="ARBA" id="ARBA00022490"/>
    </source>
</evidence>
<dbReference type="InterPro" id="IPR002792">
    <property type="entry name" value="TRAM_dom"/>
</dbReference>
<keyword evidence="4 8" id="KW-0949">S-adenosyl-L-methionine</keyword>
<dbReference type="GO" id="GO:0046872">
    <property type="term" value="F:metal ion binding"/>
    <property type="evidence" value="ECO:0007669"/>
    <property type="project" value="UniProtKB-KW"/>
</dbReference>
<keyword evidence="1 8" id="KW-0004">4Fe-4S</keyword>
<feature type="binding site" evidence="8">
    <location>
        <position position="139"/>
    </location>
    <ligand>
        <name>[4Fe-4S] cluster</name>
        <dbReference type="ChEBI" id="CHEBI:49883"/>
        <label>2</label>
        <note>4Fe-4S-S-AdoMet</note>
    </ligand>
</feature>
<accession>A0A1J5IZC5</accession>
<comment type="catalytic activity">
    <reaction evidence="8">
        <text>L-aspartate(89)-[ribosomal protein uS12]-hydrogen + (sulfur carrier)-SH + AH2 + 2 S-adenosyl-L-methionine = 3-methylsulfanyl-L-aspartate(89)-[ribosomal protein uS12]-hydrogen + (sulfur carrier)-H + 5'-deoxyadenosine + L-methionine + A + S-adenosyl-L-homocysteine + 2 H(+)</text>
        <dbReference type="Rhea" id="RHEA:37087"/>
        <dbReference type="Rhea" id="RHEA-COMP:10460"/>
        <dbReference type="Rhea" id="RHEA-COMP:10461"/>
        <dbReference type="Rhea" id="RHEA-COMP:14737"/>
        <dbReference type="Rhea" id="RHEA-COMP:14739"/>
        <dbReference type="ChEBI" id="CHEBI:13193"/>
        <dbReference type="ChEBI" id="CHEBI:15378"/>
        <dbReference type="ChEBI" id="CHEBI:17319"/>
        <dbReference type="ChEBI" id="CHEBI:17499"/>
        <dbReference type="ChEBI" id="CHEBI:29917"/>
        <dbReference type="ChEBI" id="CHEBI:29961"/>
        <dbReference type="ChEBI" id="CHEBI:57844"/>
        <dbReference type="ChEBI" id="CHEBI:57856"/>
        <dbReference type="ChEBI" id="CHEBI:59789"/>
        <dbReference type="ChEBI" id="CHEBI:64428"/>
        <dbReference type="ChEBI" id="CHEBI:73599"/>
        <dbReference type="EC" id="2.8.4.4"/>
    </reaction>
</comment>
<feature type="domain" description="TRAM" evidence="9">
    <location>
        <begin position="361"/>
        <end position="429"/>
    </location>
</feature>
<dbReference type="InterPro" id="IPR013848">
    <property type="entry name" value="Methylthiotransferase_N"/>
</dbReference>
<dbReference type="InterPro" id="IPR006638">
    <property type="entry name" value="Elp3/MiaA/NifB-like_rSAM"/>
</dbReference>
<dbReference type="GO" id="GO:0005840">
    <property type="term" value="C:ribosome"/>
    <property type="evidence" value="ECO:0007669"/>
    <property type="project" value="UniProtKB-KW"/>
</dbReference>
<feature type="domain" description="MTTase N-terminal" evidence="10">
    <location>
        <begin position="2"/>
        <end position="110"/>
    </location>
</feature>
<dbReference type="Gene3D" id="3.40.50.12160">
    <property type="entry name" value="Methylthiotransferase, N-terminal domain"/>
    <property type="match status" value="1"/>
</dbReference>
<dbReference type="SFLD" id="SFLDG01082">
    <property type="entry name" value="B12-binding_domain_containing"/>
    <property type="match status" value="1"/>
</dbReference>
<dbReference type="Proteomes" id="UP000183245">
    <property type="component" value="Unassembled WGS sequence"/>
</dbReference>
<dbReference type="InterPro" id="IPR005840">
    <property type="entry name" value="Ribosomal_uS12_MeSTrfase_RimO"/>
</dbReference>
<dbReference type="EMBL" id="MNZT01000082">
    <property type="protein sequence ID" value="OIP96592.1"/>
    <property type="molecule type" value="Genomic_DNA"/>
</dbReference>
<dbReference type="SFLD" id="SFLDG01061">
    <property type="entry name" value="methylthiotransferase"/>
    <property type="match status" value="1"/>
</dbReference>
<evidence type="ECO:0000313" key="12">
    <source>
        <dbReference type="EMBL" id="OIP96592.1"/>
    </source>
</evidence>
<dbReference type="PANTHER" id="PTHR43837">
    <property type="entry name" value="RIBOSOMAL PROTEIN S12 METHYLTHIOTRANSFERASE RIMO"/>
    <property type="match status" value="1"/>
</dbReference>
<evidence type="ECO:0000313" key="13">
    <source>
        <dbReference type="Proteomes" id="UP000183245"/>
    </source>
</evidence>
<dbReference type="PROSITE" id="PS01278">
    <property type="entry name" value="MTTASE_RADICAL"/>
    <property type="match status" value="1"/>
</dbReference>
<comment type="function">
    <text evidence="8">Catalyzes the methylthiolation of an aspartic acid residue of ribosomal protein uS12.</text>
</comment>
<dbReference type="CDD" id="cd01335">
    <property type="entry name" value="Radical_SAM"/>
    <property type="match status" value="1"/>
</dbReference>
<dbReference type="HAMAP" id="MF_01865">
    <property type="entry name" value="MTTase_RimO"/>
    <property type="match status" value="1"/>
</dbReference>
<reference evidence="12 13" key="1">
    <citation type="journal article" date="2016" name="Environ. Microbiol.">
        <title>Genomic resolution of a cold subsurface aquifer community provides metabolic insights for novel microbes adapted to high CO concentrations.</title>
        <authorList>
            <person name="Probst A.J."/>
            <person name="Castelle C.J."/>
            <person name="Singh A."/>
            <person name="Brown C.T."/>
            <person name="Anantharaman K."/>
            <person name="Sharon I."/>
            <person name="Hug L.A."/>
            <person name="Burstein D."/>
            <person name="Emerson J.B."/>
            <person name="Thomas B.C."/>
            <person name="Banfield J.F."/>
        </authorList>
    </citation>
    <scope>NUCLEOTIDE SEQUENCE [LARGE SCALE GENOMIC DNA]</scope>
    <source>
        <strain evidence="12">CG2_30_54_11</strain>
    </source>
</reference>
<dbReference type="Gene3D" id="2.40.50.140">
    <property type="entry name" value="Nucleic acid-binding proteins"/>
    <property type="match status" value="1"/>
</dbReference>
<evidence type="ECO:0000256" key="4">
    <source>
        <dbReference type="ARBA" id="ARBA00022691"/>
    </source>
</evidence>
<evidence type="ECO:0000256" key="6">
    <source>
        <dbReference type="ARBA" id="ARBA00023004"/>
    </source>
</evidence>
<dbReference type="PANTHER" id="PTHR43837:SF1">
    <property type="entry name" value="RIBOSOMAL PROTEIN US12 METHYLTHIOTRANSFERASE RIMO"/>
    <property type="match status" value="1"/>
</dbReference>
<evidence type="ECO:0000256" key="8">
    <source>
        <dbReference type="HAMAP-Rule" id="MF_01865"/>
    </source>
</evidence>
<organism evidence="12 13">
    <name type="scientific">Candidatus Wirthbacteria bacterium CG2_30_54_11</name>
    <dbReference type="NCBI Taxonomy" id="1817892"/>
    <lineage>
        <taxon>Bacteria</taxon>
        <taxon>Candidatus Wirthbacteria</taxon>
    </lineage>
</organism>
<dbReference type="Pfam" id="PF18693">
    <property type="entry name" value="TRAM_2"/>
    <property type="match status" value="1"/>
</dbReference>
<keyword evidence="6 8" id="KW-0408">Iron</keyword>
<dbReference type="NCBIfam" id="TIGR00089">
    <property type="entry name" value="MiaB/RimO family radical SAM methylthiotransferase"/>
    <property type="match status" value="1"/>
</dbReference>
<dbReference type="FunFam" id="3.80.30.20:FF:000001">
    <property type="entry name" value="tRNA-2-methylthio-N(6)-dimethylallyladenosine synthase 2"/>
    <property type="match status" value="1"/>
</dbReference>
<feature type="binding site" evidence="8">
    <location>
        <position position="79"/>
    </location>
    <ligand>
        <name>[4Fe-4S] cluster</name>
        <dbReference type="ChEBI" id="CHEBI:49883"/>
        <label>1</label>
    </ligand>
</feature>
<dbReference type="InterPro" id="IPR005839">
    <property type="entry name" value="Methylthiotransferase"/>
</dbReference>
<dbReference type="STRING" id="1817892.AUK40_04810"/>
<dbReference type="PROSITE" id="PS51918">
    <property type="entry name" value="RADICAL_SAM"/>
    <property type="match status" value="1"/>
</dbReference>
<keyword evidence="5 8" id="KW-0479">Metal-binding</keyword>
<evidence type="ECO:0000256" key="3">
    <source>
        <dbReference type="ARBA" id="ARBA00022679"/>
    </source>
</evidence>
<keyword evidence="3 8" id="KW-0808">Transferase</keyword>
<feature type="domain" description="Radical SAM core" evidence="11">
    <location>
        <begin position="121"/>
        <end position="358"/>
    </location>
</feature>
<dbReference type="PROSITE" id="PS50926">
    <property type="entry name" value="TRAM"/>
    <property type="match status" value="1"/>
</dbReference>
<dbReference type="InterPro" id="IPR038135">
    <property type="entry name" value="Methylthiotransferase_N_sf"/>
</dbReference>
<feature type="binding site" evidence="8">
    <location>
        <position position="11"/>
    </location>
    <ligand>
        <name>[4Fe-4S] cluster</name>
        <dbReference type="ChEBI" id="CHEBI:49883"/>
        <label>1</label>
    </ligand>
</feature>
<comment type="similarity">
    <text evidence="8">Belongs to the methylthiotransferase family. RimO subfamily.</text>
</comment>
<dbReference type="SMART" id="SM00729">
    <property type="entry name" value="Elp3"/>
    <property type="match status" value="1"/>
</dbReference>
<dbReference type="GO" id="GO:0103039">
    <property type="term" value="F:protein methylthiotransferase activity"/>
    <property type="evidence" value="ECO:0007669"/>
    <property type="project" value="UniProtKB-EC"/>
</dbReference>
<evidence type="ECO:0000259" key="10">
    <source>
        <dbReference type="PROSITE" id="PS51449"/>
    </source>
</evidence>